<keyword evidence="3 5" id="KW-1133">Transmembrane helix</keyword>
<feature type="transmembrane region" description="Helical" evidence="5">
    <location>
        <begin position="419"/>
        <end position="440"/>
    </location>
</feature>
<dbReference type="InterPro" id="IPR002293">
    <property type="entry name" value="AA/rel_permease1"/>
</dbReference>
<dbReference type="OrthoDB" id="5982228at2759"/>
<evidence type="ECO:0008006" key="8">
    <source>
        <dbReference type="Google" id="ProtNLM"/>
    </source>
</evidence>
<evidence type="ECO:0000256" key="2">
    <source>
        <dbReference type="ARBA" id="ARBA00022692"/>
    </source>
</evidence>
<keyword evidence="7" id="KW-1185">Reference proteome</keyword>
<feature type="transmembrane region" description="Helical" evidence="5">
    <location>
        <begin position="133"/>
        <end position="154"/>
    </location>
</feature>
<feature type="transmembrane region" description="Helical" evidence="5">
    <location>
        <begin position="215"/>
        <end position="242"/>
    </location>
</feature>
<feature type="transmembrane region" description="Helical" evidence="5">
    <location>
        <begin position="452"/>
        <end position="473"/>
    </location>
</feature>
<name>A0A8J2LAE2_9HEXA</name>
<evidence type="ECO:0000256" key="1">
    <source>
        <dbReference type="ARBA" id="ARBA00004141"/>
    </source>
</evidence>
<feature type="transmembrane region" description="Helical" evidence="5">
    <location>
        <begin position="99"/>
        <end position="121"/>
    </location>
</feature>
<dbReference type="PANTHER" id="PTHR11785">
    <property type="entry name" value="AMINO ACID TRANSPORTER"/>
    <property type="match status" value="1"/>
</dbReference>
<dbReference type="GO" id="GO:0015179">
    <property type="term" value="F:L-amino acid transmembrane transporter activity"/>
    <property type="evidence" value="ECO:0007669"/>
    <property type="project" value="TreeGrafter"/>
</dbReference>
<protein>
    <recommendedName>
        <fullName evidence="8">Amino acid transporter</fullName>
    </recommendedName>
</protein>
<keyword evidence="4 5" id="KW-0472">Membrane</keyword>
<evidence type="ECO:0000256" key="3">
    <source>
        <dbReference type="ARBA" id="ARBA00022989"/>
    </source>
</evidence>
<gene>
    <name evidence="6" type="ORF">AFUS01_LOCUS38380</name>
</gene>
<dbReference type="Proteomes" id="UP000708208">
    <property type="component" value="Unassembled WGS sequence"/>
</dbReference>
<dbReference type="InterPro" id="IPR050598">
    <property type="entry name" value="AminoAcid_Transporter"/>
</dbReference>
<evidence type="ECO:0000256" key="4">
    <source>
        <dbReference type="ARBA" id="ARBA00023136"/>
    </source>
</evidence>
<sequence length="580" mass="62892">MRIIRRPSIPIKLIKPADHGIMSSLSDGDMSRPSRKGSMYPTEKVSAAIKCIIGPRKSSEIRMERSIGFLGCLSFIMGTIIGSGIFISPGGILQNTNNIWAAMIVWAMAGMISLAGGLVLIELSTVIPVSGGEYTYILAAFGGIPAFLTVWSYLMLIRPSSMGVLVLTTAVNIIEPIAKEIGVDPGDISIKLATKLLTIFLLCVIAFMNCVSVRLATYFQVICTAGKLGGLVVIIISGIYNLSTGHDKNLRVGFENATTNVGKLANALYVGLWAYDGWDQLNLVTEEIVNPYRNLPWAICVGMPFITIIYMLTNIAFLTRVDIPEFSHASVALLYGDRSLGVMSFLMPLAVILSCLGAANGTLFSAARMTLVAARNGHLPDVVSFVDVNQGTPTPAIIIMVSITTAMVLMLDIEGLIDFLSYIVWIAYGGTAITHIVFRCRRPAAPRPFKTPIAVSLILVLAAIFLTIATVVLDPRLEYLYAVAFTTSGLLLYFPFVYFELRIPGMESATKFLQLTLRVTPPAIDKSLLEDIDAAGTTWSTPSASRSRLTTAAANSEITRFEDNEDPSLLKITLTHQEDK</sequence>
<dbReference type="EMBL" id="CAJVCH010547626">
    <property type="protein sequence ID" value="CAG7828453.1"/>
    <property type="molecule type" value="Genomic_DNA"/>
</dbReference>
<dbReference type="GO" id="GO:0016020">
    <property type="term" value="C:membrane"/>
    <property type="evidence" value="ECO:0007669"/>
    <property type="project" value="UniProtKB-SubCell"/>
</dbReference>
<dbReference type="AlphaFoldDB" id="A0A8J2LAE2"/>
<accession>A0A8J2LAE2</accession>
<feature type="transmembrane region" description="Helical" evidence="5">
    <location>
        <begin position="479"/>
        <end position="499"/>
    </location>
</feature>
<dbReference type="PANTHER" id="PTHR11785:SF512">
    <property type="entry name" value="SOBREMESA, ISOFORM B"/>
    <property type="match status" value="1"/>
</dbReference>
<comment type="caution">
    <text evidence="6">The sequence shown here is derived from an EMBL/GenBank/DDBJ whole genome shotgun (WGS) entry which is preliminary data.</text>
</comment>
<evidence type="ECO:0000313" key="6">
    <source>
        <dbReference type="EMBL" id="CAG7828453.1"/>
    </source>
</evidence>
<comment type="subcellular location">
    <subcellularLocation>
        <location evidence="1">Membrane</location>
        <topology evidence="1">Multi-pass membrane protein</topology>
    </subcellularLocation>
</comment>
<organism evidence="6 7">
    <name type="scientific">Allacma fusca</name>
    <dbReference type="NCBI Taxonomy" id="39272"/>
    <lineage>
        <taxon>Eukaryota</taxon>
        <taxon>Metazoa</taxon>
        <taxon>Ecdysozoa</taxon>
        <taxon>Arthropoda</taxon>
        <taxon>Hexapoda</taxon>
        <taxon>Collembola</taxon>
        <taxon>Symphypleona</taxon>
        <taxon>Sminthuridae</taxon>
        <taxon>Allacma</taxon>
    </lineage>
</organism>
<feature type="transmembrane region" description="Helical" evidence="5">
    <location>
        <begin position="190"/>
        <end position="209"/>
    </location>
</feature>
<proteinExistence type="predicted"/>
<feature type="transmembrane region" description="Helical" evidence="5">
    <location>
        <begin position="339"/>
        <end position="359"/>
    </location>
</feature>
<keyword evidence="2 5" id="KW-0812">Transmembrane</keyword>
<evidence type="ECO:0000256" key="5">
    <source>
        <dbReference type="SAM" id="Phobius"/>
    </source>
</evidence>
<feature type="transmembrane region" description="Helical" evidence="5">
    <location>
        <begin position="297"/>
        <end position="319"/>
    </location>
</feature>
<evidence type="ECO:0000313" key="7">
    <source>
        <dbReference type="Proteomes" id="UP000708208"/>
    </source>
</evidence>
<feature type="transmembrane region" description="Helical" evidence="5">
    <location>
        <begin position="66"/>
        <end position="87"/>
    </location>
</feature>
<reference evidence="6" key="1">
    <citation type="submission" date="2021-06" db="EMBL/GenBank/DDBJ databases">
        <authorList>
            <person name="Hodson N. C."/>
            <person name="Mongue J. A."/>
            <person name="Jaron S. K."/>
        </authorList>
    </citation>
    <scope>NUCLEOTIDE SEQUENCE</scope>
</reference>
<dbReference type="Pfam" id="PF13520">
    <property type="entry name" value="AA_permease_2"/>
    <property type="match status" value="1"/>
</dbReference>